<keyword evidence="1" id="KW-0812">Transmembrane</keyword>
<gene>
    <name evidence="2" type="ORF">ACFPFU_15545</name>
</gene>
<evidence type="ECO:0000256" key="1">
    <source>
        <dbReference type="SAM" id="Phobius"/>
    </source>
</evidence>
<dbReference type="Proteomes" id="UP001595818">
    <property type="component" value="Unassembled WGS sequence"/>
</dbReference>
<keyword evidence="1" id="KW-0472">Membrane</keyword>
<evidence type="ECO:0000313" key="3">
    <source>
        <dbReference type="Proteomes" id="UP001595818"/>
    </source>
</evidence>
<reference evidence="3" key="1">
    <citation type="journal article" date="2019" name="Int. J. Syst. Evol. Microbiol.">
        <title>The Global Catalogue of Microorganisms (GCM) 10K type strain sequencing project: providing services to taxonomists for standard genome sequencing and annotation.</title>
        <authorList>
            <consortium name="The Broad Institute Genomics Platform"/>
            <consortium name="The Broad Institute Genome Sequencing Center for Infectious Disease"/>
            <person name="Wu L."/>
            <person name="Ma J."/>
        </authorList>
    </citation>
    <scope>NUCLEOTIDE SEQUENCE [LARGE SCALE GENOMIC DNA]</scope>
    <source>
        <strain evidence="3">CGMCC 4.7466</strain>
    </source>
</reference>
<keyword evidence="1" id="KW-1133">Transmembrane helix</keyword>
<dbReference type="RefSeq" id="WP_377065691.1">
    <property type="nucleotide sequence ID" value="NZ_JBHSJJ010000008.1"/>
</dbReference>
<feature type="transmembrane region" description="Helical" evidence="1">
    <location>
        <begin position="6"/>
        <end position="24"/>
    </location>
</feature>
<proteinExistence type="predicted"/>
<comment type="caution">
    <text evidence="2">The sequence shown here is derived from an EMBL/GenBank/DDBJ whole genome shotgun (WGS) entry which is preliminary data.</text>
</comment>
<protein>
    <submittedName>
        <fullName evidence="2">Uncharacterized protein</fullName>
    </submittedName>
</protein>
<accession>A0ABV9T308</accession>
<name>A0ABV9T308_9BACT</name>
<dbReference type="EMBL" id="JBHSJJ010000008">
    <property type="protein sequence ID" value="MFC4873112.1"/>
    <property type="molecule type" value="Genomic_DNA"/>
</dbReference>
<keyword evidence="3" id="KW-1185">Reference proteome</keyword>
<organism evidence="2 3">
    <name type="scientific">Negadavirga shengliensis</name>
    <dbReference type="NCBI Taxonomy" id="1389218"/>
    <lineage>
        <taxon>Bacteria</taxon>
        <taxon>Pseudomonadati</taxon>
        <taxon>Bacteroidota</taxon>
        <taxon>Cytophagia</taxon>
        <taxon>Cytophagales</taxon>
        <taxon>Cyclobacteriaceae</taxon>
        <taxon>Negadavirga</taxon>
    </lineage>
</organism>
<sequence length="170" mass="18613">MKRTGILLAIVVFGGLMLLIYGFMGGFKEVEISLENCTTIRLMGVDYHGTPQDKALGAAFRKVEAAGSEDNPLHTVYFVEPAGKRDTLHVFVGVEANGALNDKSEWDTISFSCNQAVLATIEAHRLVMPGPENVKEKMAVFARENGVELQGIYIDKIIASDKVEIWAPVK</sequence>
<evidence type="ECO:0000313" key="2">
    <source>
        <dbReference type="EMBL" id="MFC4873112.1"/>
    </source>
</evidence>